<keyword evidence="1" id="KW-0812">Transmembrane</keyword>
<sequence>MRWRAVLASRLRLARNPLRARRGRGASILGLALLAWFFLLVLVTLGVTFAALEPLGYGASQGAAVLAAVISAALVAALVFDLQHAVSALLLDSDLELLRRAPLAPRQLLTLKLIDSLPRTAAMILAVALPASLAFLAVLGTPLWGWLLLPFLLVGLWAAPLGPGLAGALLLLRVVPAKRVREVLAILSTLLMLALWLVNSFALPRLFAEETRLAPRLVESLRPPAWVIAVSPPHWAASALLAAHEGRVLAALGWALRLAAVLLGSFALAAWAARALLEDVLARASAGEAAGARRRFAGAVPSGRMTALLVKDARLFTRDWSVLGDVLTAALLWTLLPLIAGPLQPVPKALLARFMLIALAIGLGYEIGARTVPYEGPALAWTRLAPLSSWRWNGAKWIGGALLSLPLLAGAALVMRAALVIGWREWTEAIAAGVGALALSLALGLWTGWSFGDPNWTQPRAMLTFGGRLIASGLLLLQAAAWVGLLAAVDAARDALPAGALVWIPLALGLGLALPVMQLAVRASGRHEWSA</sequence>
<dbReference type="Proteomes" id="UP000319836">
    <property type="component" value="Unassembled WGS sequence"/>
</dbReference>
<evidence type="ECO:0000313" key="2">
    <source>
        <dbReference type="EMBL" id="TMQ68779.1"/>
    </source>
</evidence>
<feature type="transmembrane region" description="Helical" evidence="1">
    <location>
        <begin position="121"/>
        <end position="140"/>
    </location>
</feature>
<reference evidence="2 3" key="1">
    <citation type="journal article" date="2019" name="Nat. Microbiol.">
        <title>Mediterranean grassland soil C-N compound turnover is dependent on rainfall and depth, and is mediated by genomically divergent microorganisms.</title>
        <authorList>
            <person name="Diamond S."/>
            <person name="Andeer P.F."/>
            <person name="Li Z."/>
            <person name="Crits-Christoph A."/>
            <person name="Burstein D."/>
            <person name="Anantharaman K."/>
            <person name="Lane K.R."/>
            <person name="Thomas B.C."/>
            <person name="Pan C."/>
            <person name="Northen T.R."/>
            <person name="Banfield J.F."/>
        </authorList>
    </citation>
    <scope>NUCLEOTIDE SEQUENCE [LARGE SCALE GENOMIC DNA]</scope>
    <source>
        <strain evidence="2">WS_10</strain>
    </source>
</reference>
<feature type="transmembrane region" description="Helical" evidence="1">
    <location>
        <begin position="350"/>
        <end position="368"/>
    </location>
</feature>
<dbReference type="AlphaFoldDB" id="A0A538TZ30"/>
<organism evidence="2 3">
    <name type="scientific">Eiseniibacteriota bacterium</name>
    <dbReference type="NCBI Taxonomy" id="2212470"/>
    <lineage>
        <taxon>Bacteria</taxon>
        <taxon>Candidatus Eiseniibacteriota</taxon>
    </lineage>
</organism>
<comment type="caution">
    <text evidence="2">The sequence shown here is derived from an EMBL/GenBank/DDBJ whole genome shotgun (WGS) entry which is preliminary data.</text>
</comment>
<accession>A0A538TZ30</accession>
<dbReference type="EMBL" id="VBPA01000386">
    <property type="protein sequence ID" value="TMQ68779.1"/>
    <property type="molecule type" value="Genomic_DNA"/>
</dbReference>
<feature type="transmembrane region" description="Helical" evidence="1">
    <location>
        <begin position="146"/>
        <end position="171"/>
    </location>
</feature>
<name>A0A538TZ30_UNCEI</name>
<feature type="transmembrane region" description="Helical" evidence="1">
    <location>
        <begin position="501"/>
        <end position="521"/>
    </location>
</feature>
<proteinExistence type="predicted"/>
<dbReference type="InterPro" id="IPR031599">
    <property type="entry name" value="ABC_tran_2"/>
</dbReference>
<feature type="transmembrane region" description="Helical" evidence="1">
    <location>
        <begin position="60"/>
        <end position="80"/>
    </location>
</feature>
<protein>
    <submittedName>
        <fullName evidence="2">Uncharacterized protein</fullName>
    </submittedName>
</protein>
<feature type="transmembrane region" description="Helical" evidence="1">
    <location>
        <begin position="254"/>
        <end position="273"/>
    </location>
</feature>
<feature type="transmembrane region" description="Helical" evidence="1">
    <location>
        <begin position="397"/>
        <end position="422"/>
    </location>
</feature>
<evidence type="ECO:0000256" key="1">
    <source>
        <dbReference type="SAM" id="Phobius"/>
    </source>
</evidence>
<keyword evidence="1" id="KW-0472">Membrane</keyword>
<feature type="transmembrane region" description="Helical" evidence="1">
    <location>
        <begin position="429"/>
        <end position="449"/>
    </location>
</feature>
<gene>
    <name evidence="2" type="ORF">E6K80_13840</name>
</gene>
<evidence type="ECO:0000313" key="3">
    <source>
        <dbReference type="Proteomes" id="UP000319836"/>
    </source>
</evidence>
<feature type="transmembrane region" description="Helical" evidence="1">
    <location>
        <begin position="223"/>
        <end position="242"/>
    </location>
</feature>
<feature type="transmembrane region" description="Helical" evidence="1">
    <location>
        <begin position="183"/>
        <end position="203"/>
    </location>
</feature>
<keyword evidence="1" id="KW-1133">Transmembrane helix</keyword>
<feature type="transmembrane region" description="Helical" evidence="1">
    <location>
        <begin position="320"/>
        <end position="338"/>
    </location>
</feature>
<feature type="transmembrane region" description="Helical" evidence="1">
    <location>
        <begin position="469"/>
        <end position="489"/>
    </location>
</feature>
<dbReference type="Pfam" id="PF16949">
    <property type="entry name" value="ABC_tran_2"/>
    <property type="match status" value="1"/>
</dbReference>